<dbReference type="PATRIC" id="fig|2234.6.peg.2128"/>
<dbReference type="Proteomes" id="UP000054307">
    <property type="component" value="Unassembled WGS sequence"/>
</dbReference>
<evidence type="ECO:0000313" key="4">
    <source>
        <dbReference type="EMBL" id="KUK07104.1"/>
    </source>
</evidence>
<dbReference type="Pfam" id="PF21763">
    <property type="entry name" value="DHH_CID"/>
    <property type="match status" value="1"/>
</dbReference>
<dbReference type="InterPro" id="IPR038763">
    <property type="entry name" value="DHH_sf"/>
</dbReference>
<feature type="domain" description="DHH-CID" evidence="2">
    <location>
        <begin position="193"/>
        <end position="271"/>
    </location>
</feature>
<evidence type="ECO:0000259" key="1">
    <source>
        <dbReference type="Pfam" id="PF02272"/>
    </source>
</evidence>
<reference evidence="4" key="1">
    <citation type="journal article" date="2015" name="MBio">
        <title>Genome-resolved metagenomic analysis reveals roles for candidate phyla and other microbial community members in biogeochemical transformations in oil reservoirs.</title>
        <authorList>
            <person name="Hu P."/>
            <person name="Tom L."/>
            <person name="Singh A."/>
            <person name="Thomas B.C."/>
            <person name="Baker B.J."/>
            <person name="Piceno Y.M."/>
            <person name="Andersen G.L."/>
            <person name="Banfield J.F."/>
        </authorList>
    </citation>
    <scope>NUCLEOTIDE SEQUENCE [LARGE SCALE GENOMIC DNA]</scope>
    <source>
        <strain evidence="4">49_2300</strain>
        <strain evidence="3">49_95</strain>
    </source>
</reference>
<comment type="caution">
    <text evidence="4">The sequence shown here is derived from an EMBL/GenBank/DDBJ whole genome shotgun (WGS) entry which is preliminary data.</text>
</comment>
<feature type="domain" description="DHHA1" evidence="1">
    <location>
        <begin position="352"/>
        <end position="452"/>
    </location>
</feature>
<sequence length="457" mass="50637">MNELLKRAAELAGRILKNEEVLVVTHIDADGITAGTIAHTSLLRAGVESGIRFVKQLDESEIEAIKDENTFVWFTDIGSGVLNMLDGIEFAITDHHLPQSHHPMQLNPHDFGYDGAFELSGATTTYLVSKYLRNGRTLFDYENDNSDLLPISIVGAVGDLQDSRWGMLKGLNREIVMEGLRKKQIAVLRDLRFFGKQTRPVAKMLEYNSDPFIPGITANESGVLNLLESLGVDPWVRWIDLEIEKKRSVVSALVSLAMDFGIPYTSILRMVGECYILVNEEEGTEKRDAMEFSTLLNATARYNEAEVGMGVCLGDERAYRRARTLLQNHRKNLSDGIRFVDREGIEELENIQYFHAGSNIPDTIVGIVAGMCFYKGNREKPIIAFAESDKGVKVSARATYRLVERGVHLAKALKRAAEAVGGVGGGHSVAAGATIPEGREDEFLKLLDRIIGEQLRG</sequence>
<dbReference type="Gene3D" id="3.10.310.30">
    <property type="match status" value="1"/>
</dbReference>
<reference evidence="5 6" key="2">
    <citation type="journal article" date="2015" name="MBio">
        <title>Genome-Resolved Metagenomic Analysis Reveals Roles for Candidate Phyla and Other Microbial Community Members in Biogeochemical Transformations in Oil Reservoirs.</title>
        <authorList>
            <person name="Hu P."/>
            <person name="Tom L."/>
            <person name="Singh A."/>
            <person name="Thomas B.C."/>
            <person name="Baker B.J."/>
            <person name="Piceno Y.M."/>
            <person name="Andersen G.L."/>
            <person name="Banfield J.F."/>
        </authorList>
    </citation>
    <scope>NUCLEOTIDE SEQUENCE [LARGE SCALE GENOMIC DNA]</scope>
</reference>
<dbReference type="Gene3D" id="3.90.1640.30">
    <property type="match status" value="1"/>
</dbReference>
<dbReference type="PANTHER" id="PTHR30255:SF3">
    <property type="entry name" value="SINGLE-STRANDED-DNA-SPECIFIC EXONUCLEASE RECJ"/>
    <property type="match status" value="1"/>
</dbReference>
<evidence type="ECO:0000259" key="2">
    <source>
        <dbReference type="Pfam" id="PF21763"/>
    </source>
</evidence>
<dbReference type="InterPro" id="IPR003156">
    <property type="entry name" value="DHHA1_dom"/>
</dbReference>
<gene>
    <name evidence="3" type="ORF">XD40_1282</name>
    <name evidence="4" type="ORF">XD48_0643</name>
</gene>
<evidence type="ECO:0000313" key="6">
    <source>
        <dbReference type="Proteomes" id="UP000054307"/>
    </source>
</evidence>
<accession>A0A124FC01</accession>
<dbReference type="InterPro" id="IPR048515">
    <property type="entry name" value="DHH_CID"/>
</dbReference>
<name>A0A124FC01_ARCFL</name>
<proteinExistence type="predicted"/>
<dbReference type="SUPFAM" id="SSF64182">
    <property type="entry name" value="DHH phosphoesterases"/>
    <property type="match status" value="1"/>
</dbReference>
<dbReference type="EMBL" id="LGEQ01000022">
    <property type="protein sequence ID" value="KUJ93505.1"/>
    <property type="molecule type" value="Genomic_DNA"/>
</dbReference>
<dbReference type="PANTHER" id="PTHR30255">
    <property type="entry name" value="SINGLE-STRANDED-DNA-SPECIFIC EXONUCLEASE RECJ"/>
    <property type="match status" value="1"/>
</dbReference>
<dbReference type="GO" id="GO:0003676">
    <property type="term" value="F:nucleic acid binding"/>
    <property type="evidence" value="ECO:0007669"/>
    <property type="project" value="InterPro"/>
</dbReference>
<protein>
    <submittedName>
        <fullName evidence="4">Uncharacterized protein</fullName>
    </submittedName>
</protein>
<dbReference type="Proteomes" id="UP000054015">
    <property type="component" value="Unassembled WGS sequence"/>
</dbReference>
<organism evidence="4 5">
    <name type="scientific">Archaeoglobus fulgidus</name>
    <dbReference type="NCBI Taxonomy" id="2234"/>
    <lineage>
        <taxon>Archaea</taxon>
        <taxon>Methanobacteriati</taxon>
        <taxon>Methanobacteriota</taxon>
        <taxon>Archaeoglobi</taxon>
        <taxon>Archaeoglobales</taxon>
        <taxon>Archaeoglobaceae</taxon>
        <taxon>Archaeoglobus</taxon>
    </lineage>
</organism>
<dbReference type="InterPro" id="IPR051673">
    <property type="entry name" value="SSDNA_exonuclease_RecJ"/>
</dbReference>
<evidence type="ECO:0000313" key="3">
    <source>
        <dbReference type="EMBL" id="KUJ93505.1"/>
    </source>
</evidence>
<dbReference type="Pfam" id="PF02272">
    <property type="entry name" value="DHHA1"/>
    <property type="match status" value="1"/>
</dbReference>
<dbReference type="AlphaFoldDB" id="A0A124FC01"/>
<evidence type="ECO:0000313" key="5">
    <source>
        <dbReference type="Proteomes" id="UP000054015"/>
    </source>
</evidence>
<dbReference type="EMBL" id="LGEX01000012">
    <property type="protein sequence ID" value="KUK07104.1"/>
    <property type="molecule type" value="Genomic_DNA"/>
</dbReference>